<name>A0ABV1A894_9TELE</name>
<evidence type="ECO:0000313" key="1">
    <source>
        <dbReference type="EMBL" id="MEQ2314030.1"/>
    </source>
</evidence>
<organism evidence="1 2">
    <name type="scientific">Ameca splendens</name>
    <dbReference type="NCBI Taxonomy" id="208324"/>
    <lineage>
        <taxon>Eukaryota</taxon>
        <taxon>Metazoa</taxon>
        <taxon>Chordata</taxon>
        <taxon>Craniata</taxon>
        <taxon>Vertebrata</taxon>
        <taxon>Euteleostomi</taxon>
        <taxon>Actinopterygii</taxon>
        <taxon>Neopterygii</taxon>
        <taxon>Teleostei</taxon>
        <taxon>Neoteleostei</taxon>
        <taxon>Acanthomorphata</taxon>
        <taxon>Ovalentaria</taxon>
        <taxon>Atherinomorphae</taxon>
        <taxon>Cyprinodontiformes</taxon>
        <taxon>Goodeidae</taxon>
        <taxon>Ameca</taxon>
    </lineage>
</organism>
<dbReference type="EMBL" id="JAHRIP010085050">
    <property type="protein sequence ID" value="MEQ2314030.1"/>
    <property type="molecule type" value="Genomic_DNA"/>
</dbReference>
<gene>
    <name evidence="1" type="ORF">AMECASPLE_007927</name>
</gene>
<sequence length="115" mass="12683">MGLPRSQKTWMESFSFICKCIHPPRHSGGIFRSLSVGSQQNKGNNISVFVSSFSYRKIPKRSSVCGTFTETRAVPAHTIAPNQSQHPVSNLNTGFKQNCSQKVTGQILGKNQTKV</sequence>
<dbReference type="Proteomes" id="UP001469553">
    <property type="component" value="Unassembled WGS sequence"/>
</dbReference>
<comment type="caution">
    <text evidence="1">The sequence shown here is derived from an EMBL/GenBank/DDBJ whole genome shotgun (WGS) entry which is preliminary data.</text>
</comment>
<evidence type="ECO:0000313" key="2">
    <source>
        <dbReference type="Proteomes" id="UP001469553"/>
    </source>
</evidence>
<protein>
    <submittedName>
        <fullName evidence="1">Uncharacterized protein</fullName>
    </submittedName>
</protein>
<accession>A0ABV1A894</accession>
<reference evidence="1 2" key="1">
    <citation type="submission" date="2021-06" db="EMBL/GenBank/DDBJ databases">
        <authorList>
            <person name="Palmer J.M."/>
        </authorList>
    </citation>
    <scope>NUCLEOTIDE SEQUENCE [LARGE SCALE GENOMIC DNA]</scope>
    <source>
        <strain evidence="1 2">AS_MEX2019</strain>
        <tissue evidence="1">Muscle</tissue>
    </source>
</reference>
<keyword evidence="2" id="KW-1185">Reference proteome</keyword>
<proteinExistence type="predicted"/>